<accession>T1KG88</accession>
<organism evidence="1 2">
    <name type="scientific">Tetranychus urticae</name>
    <name type="common">Two-spotted spider mite</name>
    <dbReference type="NCBI Taxonomy" id="32264"/>
    <lineage>
        <taxon>Eukaryota</taxon>
        <taxon>Metazoa</taxon>
        <taxon>Ecdysozoa</taxon>
        <taxon>Arthropoda</taxon>
        <taxon>Chelicerata</taxon>
        <taxon>Arachnida</taxon>
        <taxon>Acari</taxon>
        <taxon>Acariformes</taxon>
        <taxon>Trombidiformes</taxon>
        <taxon>Prostigmata</taxon>
        <taxon>Eleutherengona</taxon>
        <taxon>Raphignathae</taxon>
        <taxon>Tetranychoidea</taxon>
        <taxon>Tetranychidae</taxon>
        <taxon>Tetranychus</taxon>
    </lineage>
</organism>
<evidence type="ECO:0000313" key="2">
    <source>
        <dbReference type="Proteomes" id="UP000015104"/>
    </source>
</evidence>
<reference evidence="2" key="1">
    <citation type="submission" date="2011-08" db="EMBL/GenBank/DDBJ databases">
        <authorList>
            <person name="Rombauts S."/>
        </authorList>
    </citation>
    <scope>NUCLEOTIDE SEQUENCE</scope>
    <source>
        <strain evidence="2">London</strain>
    </source>
</reference>
<proteinExistence type="predicted"/>
<reference evidence="1" key="2">
    <citation type="submission" date="2015-06" db="UniProtKB">
        <authorList>
            <consortium name="EnsemblMetazoa"/>
        </authorList>
    </citation>
    <scope>IDENTIFICATION</scope>
</reference>
<dbReference type="Proteomes" id="UP000015104">
    <property type="component" value="Unassembled WGS sequence"/>
</dbReference>
<protein>
    <submittedName>
        <fullName evidence="1">Uncharacterized protein</fullName>
    </submittedName>
</protein>
<dbReference type="EnsemblMetazoa" id="tetur114g00050.1">
    <property type="protein sequence ID" value="tetur114g00050.1"/>
    <property type="gene ID" value="tetur114g00050"/>
</dbReference>
<dbReference type="HOGENOM" id="CLU_1172010_0_0_1"/>
<dbReference type="EMBL" id="CAEY01000052">
    <property type="status" value="NOT_ANNOTATED_CDS"/>
    <property type="molecule type" value="Genomic_DNA"/>
</dbReference>
<sequence length="237" mass="26816">MNPTVSNTYLQLVNLNLINLNLSKWLTSTNKTLDNYLEEIASTTPDVIITQKDFNQSLLIDLLQVITTHINLHSDFTLCKFIYKLSTACNLLDVNFINSLNSSPSPSSTSISQDSLAEPQDNSVSFFDELIAIRSSRTTHDLPSTISCYILHESKTGSKKCKLNLIFKRPLPTAIAKEILQRETADNQIVVVDWSYMYQAFPIPLAVQIQFKLYLAERFASEDLICTTKTPNHIQYC</sequence>
<keyword evidence="2" id="KW-1185">Reference proteome</keyword>
<dbReference type="AlphaFoldDB" id="T1KG88"/>
<name>T1KG88_TETUR</name>
<evidence type="ECO:0000313" key="1">
    <source>
        <dbReference type="EnsemblMetazoa" id="tetur114g00050.1"/>
    </source>
</evidence>